<feature type="region of interest" description="Disordered" evidence="1">
    <location>
        <begin position="846"/>
        <end position="868"/>
    </location>
</feature>
<proteinExistence type="predicted"/>
<comment type="caution">
    <text evidence="3">The sequence shown here is derived from an EMBL/GenBank/DDBJ whole genome shotgun (WGS) entry which is preliminary data.</text>
</comment>
<feature type="region of interest" description="Disordered" evidence="1">
    <location>
        <begin position="917"/>
        <end position="952"/>
    </location>
</feature>
<keyword evidence="4" id="KW-1185">Reference proteome</keyword>
<name>A0A226D7Y0_FOLCA</name>
<evidence type="ECO:0000256" key="1">
    <source>
        <dbReference type="SAM" id="MobiDB-lite"/>
    </source>
</evidence>
<protein>
    <submittedName>
        <fullName evidence="3">Uncharacterized protein</fullName>
    </submittedName>
</protein>
<keyword evidence="2" id="KW-1133">Transmembrane helix</keyword>
<evidence type="ECO:0000313" key="4">
    <source>
        <dbReference type="Proteomes" id="UP000198287"/>
    </source>
</evidence>
<gene>
    <name evidence="3" type="ORF">Fcan01_24060</name>
</gene>
<reference evidence="3 4" key="1">
    <citation type="submission" date="2015-12" db="EMBL/GenBank/DDBJ databases">
        <title>The genome of Folsomia candida.</title>
        <authorList>
            <person name="Faddeeva A."/>
            <person name="Derks M.F."/>
            <person name="Anvar Y."/>
            <person name="Smit S."/>
            <person name="Van Straalen N."/>
            <person name="Roelofs D."/>
        </authorList>
    </citation>
    <scope>NUCLEOTIDE SEQUENCE [LARGE SCALE GENOMIC DNA]</scope>
    <source>
        <strain evidence="3 4">VU population</strain>
        <tissue evidence="3">Whole body</tissue>
    </source>
</reference>
<feature type="compositionally biased region" description="Polar residues" evidence="1">
    <location>
        <begin position="933"/>
        <end position="952"/>
    </location>
</feature>
<dbReference type="Proteomes" id="UP000198287">
    <property type="component" value="Unassembled WGS sequence"/>
</dbReference>
<evidence type="ECO:0000313" key="3">
    <source>
        <dbReference type="EMBL" id="OXA41329.1"/>
    </source>
</evidence>
<dbReference type="EMBL" id="LNIX01000030">
    <property type="protein sequence ID" value="OXA41329.1"/>
    <property type="molecule type" value="Genomic_DNA"/>
</dbReference>
<organism evidence="3 4">
    <name type="scientific">Folsomia candida</name>
    <name type="common">Springtail</name>
    <dbReference type="NCBI Taxonomy" id="158441"/>
    <lineage>
        <taxon>Eukaryota</taxon>
        <taxon>Metazoa</taxon>
        <taxon>Ecdysozoa</taxon>
        <taxon>Arthropoda</taxon>
        <taxon>Hexapoda</taxon>
        <taxon>Collembola</taxon>
        <taxon>Entomobryomorpha</taxon>
        <taxon>Isotomoidea</taxon>
        <taxon>Isotomidae</taxon>
        <taxon>Proisotominae</taxon>
        <taxon>Folsomia</taxon>
    </lineage>
</organism>
<keyword evidence="2" id="KW-0812">Transmembrane</keyword>
<dbReference type="AlphaFoldDB" id="A0A226D7Y0"/>
<feature type="transmembrane region" description="Helical" evidence="2">
    <location>
        <begin position="101"/>
        <end position="120"/>
    </location>
</feature>
<sequence length="1044" mass="120305">MSIHCVELWKFKILPAGLTTQNPRIFKIPWEFYLKRRRRDFDRFVTSIPGFVMLVNFMSIRRVELWKFKILPAGLTTQNPRIFKVPWEFYLKRRRRDFDRFVTYFCIISDYYLYLFSVVMSEKEVDEFCRLRKLGRNHVVESNVIARLVRFSRLLENTCRHENALLIVTSVEALRKIDPLFGKITPSGFKKFLAHLNEEIYTSFMTHFFDNREDLAPLRTKIFSEFWHFSCRFKLKKKNGHFQGCPKEVFDSSATGDLSGINNMNLSIEQEHHAEEFIVDNDAHSEQWCSSSSTYSGTTLSMTPQFHSELGVLSCGIGVVEGGPTTASLSPRFSGQERREVKEMLPGDSFSNFQNHCAESGSESYEVDVKLPNPDNHSEESNAITPTELCQIKGIDPSLLNYKLPENVTIFIPRTEWEKFYDPNKRIPINNYGQLIHETLQKQHGIPCSFIARGTTPISMRNSKFCASFRGVCGSSRYHHKDPDVCKTTYQCHVRKFDTEDMDVIIEVKLGGQFLLFQKMRTGRPCKGADRDSRRKDLQHVTALSSKLSEYSTLQHLQFLHKNLPTRSLSVLRKIKSEGNLQGGHRGKIMAVALDDVENKLKLDTRFQDLRFPELSGYIKSNVVSPHRMTLLYSPEQLRFAKRCDEIYFDATGKIVPAEIIDIITGERRQLLLHSAVAKLSKSNVPAVPIMEALSTKGDVPTIANFLLQFIADVRKYKLKWQPRLFVVDMCLAYLHASVLALNKESLSDYINRIYDCKEKIRNFFSIFEIDGISFRWITYYPFWGKVGFTLTGVVPNETITTACCESYFKDQKHSIHTTKKFKADFIEEHALIVANMVDRALLNGLKSKKPQQTKSKNKESIVRARKSQMEKSGSLEFSTAKWKRRTGNSKISYKTKIQLSQQPDEATTSKLIESTQRFMKESESSRRTTSSNHLNGRQLRSQSNLTKTSGQTKKIEAQVVDLTQTEGVLVQSPRQLLANIVLQVEHNLSRHPDLKQFTINRISKEVMVAKEIVKENASDPDMIQDKIKLLEKSMPLWFRNIPV</sequence>
<accession>A0A226D7Y0</accession>
<evidence type="ECO:0000256" key="2">
    <source>
        <dbReference type="SAM" id="Phobius"/>
    </source>
</evidence>
<keyword evidence="2" id="KW-0472">Membrane</keyword>